<evidence type="ECO:0000313" key="1">
    <source>
        <dbReference type="EMBL" id="OGY12035.1"/>
    </source>
</evidence>
<reference evidence="1 2" key="1">
    <citation type="journal article" date="2016" name="Nat. Commun.">
        <title>Thousands of microbial genomes shed light on interconnected biogeochemical processes in an aquifer system.</title>
        <authorList>
            <person name="Anantharaman K."/>
            <person name="Brown C.T."/>
            <person name="Hug L.A."/>
            <person name="Sharon I."/>
            <person name="Castelle C.J."/>
            <person name="Probst A.J."/>
            <person name="Thomas B.C."/>
            <person name="Singh A."/>
            <person name="Wilkins M.J."/>
            <person name="Karaoz U."/>
            <person name="Brodie E.L."/>
            <person name="Williams K.H."/>
            <person name="Hubbard S.S."/>
            <person name="Banfield J.F."/>
        </authorList>
    </citation>
    <scope>NUCLEOTIDE SEQUENCE [LARGE SCALE GENOMIC DNA]</scope>
</reference>
<dbReference type="STRING" id="1797517.A3F61_03275"/>
<dbReference type="AlphaFoldDB" id="A0A1G1V9F0"/>
<proteinExistence type="predicted"/>
<gene>
    <name evidence="1" type="ORF">A3F61_03275</name>
</gene>
<accession>A0A1G1V9F0</accession>
<evidence type="ECO:0000313" key="2">
    <source>
        <dbReference type="Proteomes" id="UP000178272"/>
    </source>
</evidence>
<organism evidence="1 2">
    <name type="scientific">Candidatus Blackburnbacteria bacterium RIFCSPHIGHO2_12_FULL_41_13b</name>
    <dbReference type="NCBI Taxonomy" id="1797517"/>
    <lineage>
        <taxon>Bacteria</taxon>
        <taxon>Candidatus Blackburniibacteriota</taxon>
    </lineage>
</organism>
<dbReference type="EMBL" id="MHCA01000027">
    <property type="protein sequence ID" value="OGY12035.1"/>
    <property type="molecule type" value="Genomic_DNA"/>
</dbReference>
<sequence length="187" mass="21420">MTEILTGEVSRELISSNILEALRGRLKSDKSLYSQEAVRIDTESGSLGHPVEFVDIFVGPLSPFYDPERLQALISILTEDLAKSRESHADNIPFGLSLARVQFIEDKEDKKQVITLVMFPQARYAKICADYFQAWTDKVRPHIADISELTWNVKHEIIERFRNREHDLEEWASSLIKGKNETNNSES</sequence>
<dbReference type="Proteomes" id="UP000178272">
    <property type="component" value="Unassembled WGS sequence"/>
</dbReference>
<name>A0A1G1V9F0_9BACT</name>
<comment type="caution">
    <text evidence="1">The sequence shown here is derived from an EMBL/GenBank/DDBJ whole genome shotgun (WGS) entry which is preliminary data.</text>
</comment>
<protein>
    <submittedName>
        <fullName evidence="1">Uncharacterized protein</fullName>
    </submittedName>
</protein>